<accession>A0A0A8YYP0</accession>
<sequence>MFLMAAAAASLLGNRAIHM</sequence>
<reference evidence="1" key="1">
    <citation type="submission" date="2014-09" db="EMBL/GenBank/DDBJ databases">
        <authorList>
            <person name="Magalhaes I.L.F."/>
            <person name="Oliveira U."/>
            <person name="Santos F.R."/>
            <person name="Vidigal T.H.D.A."/>
            <person name="Brescovit A.D."/>
            <person name="Santos A.J."/>
        </authorList>
    </citation>
    <scope>NUCLEOTIDE SEQUENCE</scope>
    <source>
        <tissue evidence="1">Shoot tissue taken approximately 20 cm above the soil surface</tissue>
    </source>
</reference>
<dbReference type="EMBL" id="GBRH01266219">
    <property type="protein sequence ID" value="JAD31676.1"/>
    <property type="molecule type" value="Transcribed_RNA"/>
</dbReference>
<organism evidence="1">
    <name type="scientific">Arundo donax</name>
    <name type="common">Giant reed</name>
    <name type="synonym">Donax arundinaceus</name>
    <dbReference type="NCBI Taxonomy" id="35708"/>
    <lineage>
        <taxon>Eukaryota</taxon>
        <taxon>Viridiplantae</taxon>
        <taxon>Streptophyta</taxon>
        <taxon>Embryophyta</taxon>
        <taxon>Tracheophyta</taxon>
        <taxon>Spermatophyta</taxon>
        <taxon>Magnoliopsida</taxon>
        <taxon>Liliopsida</taxon>
        <taxon>Poales</taxon>
        <taxon>Poaceae</taxon>
        <taxon>PACMAD clade</taxon>
        <taxon>Arundinoideae</taxon>
        <taxon>Arundineae</taxon>
        <taxon>Arundo</taxon>
    </lineage>
</organism>
<reference evidence="1" key="2">
    <citation type="journal article" date="2015" name="Data Brief">
        <title>Shoot transcriptome of the giant reed, Arundo donax.</title>
        <authorList>
            <person name="Barrero R.A."/>
            <person name="Guerrero F.D."/>
            <person name="Moolhuijzen P."/>
            <person name="Goolsby J.A."/>
            <person name="Tidwell J."/>
            <person name="Bellgard S.E."/>
            <person name="Bellgard M.I."/>
        </authorList>
    </citation>
    <scope>NUCLEOTIDE SEQUENCE</scope>
    <source>
        <tissue evidence="1">Shoot tissue taken approximately 20 cm above the soil surface</tissue>
    </source>
</reference>
<dbReference type="AlphaFoldDB" id="A0A0A8YYP0"/>
<evidence type="ECO:0000313" key="1">
    <source>
        <dbReference type="EMBL" id="JAD31676.1"/>
    </source>
</evidence>
<proteinExistence type="predicted"/>
<protein>
    <submittedName>
        <fullName evidence="1">Uncharacterized protein</fullName>
    </submittedName>
</protein>
<name>A0A0A8YYP0_ARUDO</name>